<evidence type="ECO:0000256" key="2">
    <source>
        <dbReference type="ARBA" id="ARBA00006906"/>
    </source>
</evidence>
<keyword evidence="4 6" id="KW-0456">Lyase</keyword>
<comment type="similarity">
    <text evidence="2">Belongs to the KHG/KDPG aldolase family.</text>
</comment>
<dbReference type="EC" id="4.1.2.21" evidence="6"/>
<proteinExistence type="inferred from homology"/>
<evidence type="ECO:0000256" key="1">
    <source>
        <dbReference type="ARBA" id="ARBA00004761"/>
    </source>
</evidence>
<dbReference type="GO" id="GO:0008674">
    <property type="term" value="F:2-dehydro-3-deoxy-6-phosphogalactonate aldolase activity"/>
    <property type="evidence" value="ECO:0007669"/>
    <property type="project" value="UniProtKB-EC"/>
</dbReference>
<dbReference type="SUPFAM" id="SSF51569">
    <property type="entry name" value="Aldolase"/>
    <property type="match status" value="1"/>
</dbReference>
<keyword evidence="5" id="KW-0119">Carbohydrate metabolism</keyword>
<comment type="subunit">
    <text evidence="3">Homotrimer.</text>
</comment>
<evidence type="ECO:0000313" key="6">
    <source>
        <dbReference type="EMBL" id="MFC0349603.1"/>
    </source>
</evidence>
<accession>A0ABV6ICS1</accession>
<dbReference type="InterPro" id="IPR000887">
    <property type="entry name" value="Aldlse_KDPG_KHG"/>
</dbReference>
<dbReference type="PANTHER" id="PTHR30246:SF1">
    <property type="entry name" value="2-DEHYDRO-3-DEOXY-6-PHOSPHOGALACTONATE ALDOLASE-RELATED"/>
    <property type="match status" value="1"/>
</dbReference>
<dbReference type="Pfam" id="PF01081">
    <property type="entry name" value="Aldolase"/>
    <property type="match status" value="1"/>
</dbReference>
<evidence type="ECO:0000256" key="4">
    <source>
        <dbReference type="ARBA" id="ARBA00023239"/>
    </source>
</evidence>
<evidence type="ECO:0000313" key="7">
    <source>
        <dbReference type="Proteomes" id="UP001589844"/>
    </source>
</evidence>
<comment type="caution">
    <text evidence="6">The sequence shown here is derived from an EMBL/GenBank/DDBJ whole genome shotgun (WGS) entry which is preliminary data.</text>
</comment>
<dbReference type="PANTHER" id="PTHR30246">
    <property type="entry name" value="2-KETO-3-DEOXY-6-PHOSPHOGLUCONATE ALDOLASE"/>
    <property type="match status" value="1"/>
</dbReference>
<keyword evidence="7" id="KW-1185">Reference proteome</keyword>
<name>A0ABV6ICS1_9BURK</name>
<gene>
    <name evidence="6" type="ORF">ACFFJH_07275</name>
</gene>
<protein>
    <submittedName>
        <fullName evidence="6">2-dehydro-3-deoxy-6-phosphogalactonate aldolase</fullName>
        <ecNumber evidence="6">4.1.2.21</ecNumber>
    </submittedName>
</protein>
<evidence type="ECO:0000256" key="3">
    <source>
        <dbReference type="ARBA" id="ARBA00011233"/>
    </source>
</evidence>
<dbReference type="NCBIfam" id="NF006600">
    <property type="entry name" value="PRK09140.1"/>
    <property type="match status" value="1"/>
</dbReference>
<dbReference type="Gene3D" id="3.20.20.70">
    <property type="entry name" value="Aldolase class I"/>
    <property type="match status" value="1"/>
</dbReference>
<dbReference type="EMBL" id="JBHLXJ010000007">
    <property type="protein sequence ID" value="MFC0349603.1"/>
    <property type="molecule type" value="Genomic_DNA"/>
</dbReference>
<comment type="pathway">
    <text evidence="1">Carbohydrate acid metabolism.</text>
</comment>
<dbReference type="CDD" id="cd00452">
    <property type="entry name" value="KDPG_aldolase"/>
    <property type="match status" value="1"/>
</dbReference>
<reference evidence="6 7" key="1">
    <citation type="submission" date="2024-09" db="EMBL/GenBank/DDBJ databases">
        <authorList>
            <person name="Sun Q."/>
            <person name="Mori K."/>
        </authorList>
    </citation>
    <scope>NUCLEOTIDE SEQUENCE [LARGE SCALE GENOMIC DNA]</scope>
    <source>
        <strain evidence="6 7">CCM 8677</strain>
    </source>
</reference>
<dbReference type="InterPro" id="IPR013785">
    <property type="entry name" value="Aldolase_TIM"/>
</dbReference>
<organism evidence="6 7">
    <name type="scientific">Undibacterium danionis</name>
    <dbReference type="NCBI Taxonomy" id="1812100"/>
    <lineage>
        <taxon>Bacteria</taxon>
        <taxon>Pseudomonadati</taxon>
        <taxon>Pseudomonadota</taxon>
        <taxon>Betaproteobacteria</taxon>
        <taxon>Burkholderiales</taxon>
        <taxon>Oxalobacteraceae</taxon>
        <taxon>Undibacterium</taxon>
    </lineage>
</organism>
<evidence type="ECO:0000256" key="5">
    <source>
        <dbReference type="ARBA" id="ARBA00023277"/>
    </source>
</evidence>
<dbReference type="RefSeq" id="WP_390211304.1">
    <property type="nucleotide sequence ID" value="NZ_JBHLXJ010000007.1"/>
</dbReference>
<sequence>MNSNLSSYLSPIPLIAILRGIQNNECVAIARTIYDAGFRCIEIPLNSPDAIASIRLLVEQLPKDCLIGAGTVMTPDQVADVHQVGGRLIVMPHADTAVIRAAKSLDMLCTPGVATLTESFAALHAGADALKLFPSESVPPSVLKAWRTVLPAQTICLPVGGVKPDGLQVYVDAGAQGFGLGSNLYKAGWSVAQVRASADAYVLAWRALAMA</sequence>
<dbReference type="Proteomes" id="UP001589844">
    <property type="component" value="Unassembled WGS sequence"/>
</dbReference>